<gene>
    <name evidence="3" type="ORF">VTL71DRAFT_1334</name>
</gene>
<dbReference type="PROSITE" id="PS50088">
    <property type="entry name" value="ANK_REPEAT"/>
    <property type="match status" value="1"/>
</dbReference>
<dbReference type="Pfam" id="PF20150">
    <property type="entry name" value="2EXR"/>
    <property type="match status" value="1"/>
</dbReference>
<evidence type="ECO:0000259" key="2">
    <source>
        <dbReference type="Pfam" id="PF20150"/>
    </source>
</evidence>
<keyword evidence="4" id="KW-1185">Reference proteome</keyword>
<dbReference type="Gene3D" id="1.25.40.20">
    <property type="entry name" value="Ankyrin repeat-containing domain"/>
    <property type="match status" value="1"/>
</dbReference>
<dbReference type="InterPro" id="IPR036770">
    <property type="entry name" value="Ankyrin_rpt-contain_sf"/>
</dbReference>
<protein>
    <recommendedName>
        <fullName evidence="2">2EXR domain-containing protein</fullName>
    </recommendedName>
</protein>
<comment type="caution">
    <text evidence="3">The sequence shown here is derived from an EMBL/GenBank/DDBJ whole genome shotgun (WGS) entry which is preliminary data.</text>
</comment>
<dbReference type="InterPro" id="IPR036397">
    <property type="entry name" value="RNaseH_sf"/>
</dbReference>
<dbReference type="EMBL" id="JAZHXI010000010">
    <property type="protein sequence ID" value="KAL2066910.1"/>
    <property type="molecule type" value="Genomic_DNA"/>
</dbReference>
<keyword evidence="1" id="KW-0040">ANK repeat</keyword>
<dbReference type="InterPro" id="IPR002110">
    <property type="entry name" value="Ankyrin_rpt"/>
</dbReference>
<evidence type="ECO:0000313" key="4">
    <source>
        <dbReference type="Proteomes" id="UP001595075"/>
    </source>
</evidence>
<dbReference type="InterPro" id="IPR045518">
    <property type="entry name" value="2EXR"/>
</dbReference>
<dbReference type="SMART" id="SM00248">
    <property type="entry name" value="ANK"/>
    <property type="match status" value="2"/>
</dbReference>
<name>A0ABR4CAU8_9HELO</name>
<reference evidence="3 4" key="1">
    <citation type="journal article" date="2024" name="Commun. Biol.">
        <title>Comparative genomic analysis of thermophilic fungi reveals convergent evolutionary adaptations and gene losses.</title>
        <authorList>
            <person name="Steindorff A.S."/>
            <person name="Aguilar-Pontes M.V."/>
            <person name="Robinson A.J."/>
            <person name="Andreopoulos B."/>
            <person name="LaButti K."/>
            <person name="Kuo A."/>
            <person name="Mondo S."/>
            <person name="Riley R."/>
            <person name="Otillar R."/>
            <person name="Haridas S."/>
            <person name="Lipzen A."/>
            <person name="Grimwood J."/>
            <person name="Schmutz J."/>
            <person name="Clum A."/>
            <person name="Reid I.D."/>
            <person name="Moisan M.C."/>
            <person name="Butler G."/>
            <person name="Nguyen T.T.M."/>
            <person name="Dewar K."/>
            <person name="Conant G."/>
            <person name="Drula E."/>
            <person name="Henrissat B."/>
            <person name="Hansel C."/>
            <person name="Singer S."/>
            <person name="Hutchinson M.I."/>
            <person name="de Vries R.P."/>
            <person name="Natvig D.O."/>
            <person name="Powell A.J."/>
            <person name="Tsang A."/>
            <person name="Grigoriev I.V."/>
        </authorList>
    </citation>
    <scope>NUCLEOTIDE SEQUENCE [LARGE SCALE GENOMIC DNA]</scope>
    <source>
        <strain evidence="3 4">CBS 494.80</strain>
    </source>
</reference>
<evidence type="ECO:0000313" key="3">
    <source>
        <dbReference type="EMBL" id="KAL2066910.1"/>
    </source>
</evidence>
<organism evidence="3 4">
    <name type="scientific">Oculimacula yallundae</name>
    <dbReference type="NCBI Taxonomy" id="86028"/>
    <lineage>
        <taxon>Eukaryota</taxon>
        <taxon>Fungi</taxon>
        <taxon>Dikarya</taxon>
        <taxon>Ascomycota</taxon>
        <taxon>Pezizomycotina</taxon>
        <taxon>Leotiomycetes</taxon>
        <taxon>Helotiales</taxon>
        <taxon>Ploettnerulaceae</taxon>
        <taxon>Oculimacula</taxon>
    </lineage>
</organism>
<sequence length="621" mass="70571">MSTTVPDHFATQQRSDRRVMSPKWEGKYFYAIRSTCAFVTKCKFLIASTRKRVFHKFPELPKELQIKIWEFALPGPRVLSLQYDELREKEIDDIPDDQLDDFNLNGLYLRSCSPGTDQLLSNRQVCKLAMQVFKENYSKLDVDVFTPLDSADPVIQHCWLASIITNEGYGSVLQTRQFIDKQRDTLLLLGSEWQLDFDDGPILHIMHGNTIKFPGVAHVAAYIEEEKWRFSDYTYMPDRLYKVLESLATSGSLKSLKFITTNVMPVAEIFDNLHFLGVGPESDPTPKIHNRGALWANIQIQHCILSNLVSKRSKVPYIPEETQSEERFVVWSHLDTFSGMGTVPCSPDGTVSIYDPYFRLDDLFTEEWPLSTSREVPRDPELGALCVSTGKLQQSAITLRGNNFEEIKEVLKQCWTTISKEICDNQYLSMPSRIKAGIKAVGWYTENQYNGKQFKPTPYCVRFRGAPPSLEAAKQAIATNPAYILERTDPGFYTPLYLAVANGSLEFVELLREHGAYCWDRDERGNSLLSVAAAGGHDRVVSRILDVMEASGCTKNELDRLQGSNRIVHIAASICRLGMLKSSIERFETEQIEARNEWGVTPLMAAYGGESVDIYPEDQIW</sequence>
<proteinExistence type="predicted"/>
<dbReference type="Gene3D" id="3.30.420.10">
    <property type="entry name" value="Ribonuclease H-like superfamily/Ribonuclease H"/>
    <property type="match status" value="1"/>
</dbReference>
<dbReference type="Proteomes" id="UP001595075">
    <property type="component" value="Unassembled WGS sequence"/>
</dbReference>
<dbReference type="PANTHER" id="PTHR24121:SF23">
    <property type="entry name" value="NO MECHANORECEPTOR POTENTIAL C, ISOFORM H"/>
    <property type="match status" value="1"/>
</dbReference>
<dbReference type="PROSITE" id="PS50297">
    <property type="entry name" value="ANK_REP_REGION"/>
    <property type="match status" value="1"/>
</dbReference>
<evidence type="ECO:0000256" key="1">
    <source>
        <dbReference type="PROSITE-ProRule" id="PRU00023"/>
    </source>
</evidence>
<feature type="repeat" description="ANK" evidence="1">
    <location>
        <begin position="491"/>
        <end position="523"/>
    </location>
</feature>
<dbReference type="Pfam" id="PF00023">
    <property type="entry name" value="Ank"/>
    <property type="match status" value="1"/>
</dbReference>
<dbReference type="SUPFAM" id="SSF48403">
    <property type="entry name" value="Ankyrin repeat"/>
    <property type="match status" value="1"/>
</dbReference>
<accession>A0ABR4CAU8</accession>
<dbReference type="PANTHER" id="PTHR24121">
    <property type="entry name" value="NO MECHANORECEPTOR POTENTIAL C, ISOFORM D-RELATED"/>
    <property type="match status" value="1"/>
</dbReference>
<feature type="domain" description="2EXR" evidence="2">
    <location>
        <begin position="54"/>
        <end position="132"/>
    </location>
</feature>